<accession>A0AA39LWJ0</accession>
<evidence type="ECO:0000256" key="11">
    <source>
        <dbReference type="ARBA" id="ARBA00050225"/>
    </source>
</evidence>
<dbReference type="Proteomes" id="UP001175271">
    <property type="component" value="Unassembled WGS sequence"/>
</dbReference>
<sequence>MSSTSSKVGQLSLIRCPATIFMHALSYRYGTTMVTVFDSRFLFDDDNVETETSVQQKKVEKLVREEYDKFLAKANANMDEPDAQLSPTLSKTVHSHYLLSSLERLSNTYSTLDSSRSWMCYWALHSLRLLNCDIPEDLKTRIVKFLKSCKTHEGGYAGGPGQAAHLATTYAAVMALVTLKTDEALSSIDRKALRNFILSVKNKDGSFSLHKDGETDMRGAYCALAVATITNILDDEISTNTADWITTCQTYEGGFGSGISCEAHGGYTFCAMASLALLGKTNRAYIPTLLKWLANKQMRYEGGFQGRSNKLVDGCYSYWQAAIFPLIEFALQSENHWKDDYVKHLELFDWKALQMYTLVACQDPSGGLRDKPDKSRDLYHTCYALSGLSIAQDYATADDPNVGDGQNRLNRVNAVFNVCVAEEQRAKEYFANLID</sequence>
<proteinExistence type="inferred from homology"/>
<keyword evidence="17" id="KW-1185">Reference proteome</keyword>
<evidence type="ECO:0000256" key="3">
    <source>
        <dbReference type="ARBA" id="ARBA00015798"/>
    </source>
</evidence>
<comment type="caution">
    <text evidence="16">The sequence shown here is derived from an EMBL/GenBank/DDBJ whole genome shotgun (WGS) entry which is preliminary data.</text>
</comment>
<evidence type="ECO:0000256" key="7">
    <source>
        <dbReference type="ARBA" id="ARBA00022723"/>
    </source>
</evidence>
<dbReference type="GO" id="GO:0005965">
    <property type="term" value="C:protein farnesyltransferase complex"/>
    <property type="evidence" value="ECO:0007669"/>
    <property type="project" value="UniProtKB-UniRule"/>
</dbReference>
<evidence type="ECO:0000313" key="17">
    <source>
        <dbReference type="Proteomes" id="UP001175271"/>
    </source>
</evidence>
<comment type="cofactor">
    <cofactor evidence="14">
        <name>Zn(2+)</name>
        <dbReference type="ChEBI" id="CHEBI:29105"/>
    </cofactor>
    <text evidence="14">Binds 1 zinc ion per subunit.</text>
</comment>
<dbReference type="PANTHER" id="PTHR11774:SF6">
    <property type="entry name" value="PROTEIN FARNESYLTRANSFERASE SUBUNIT BETA"/>
    <property type="match status" value="1"/>
</dbReference>
<dbReference type="GO" id="GO:0008270">
    <property type="term" value="F:zinc ion binding"/>
    <property type="evidence" value="ECO:0007669"/>
    <property type="project" value="UniProtKB-UniRule"/>
</dbReference>
<dbReference type="AlphaFoldDB" id="A0AA39LWJ0"/>
<keyword evidence="9 14" id="KW-0862">Zinc</keyword>
<organism evidence="16 17">
    <name type="scientific">Steinernema hermaphroditum</name>
    <dbReference type="NCBI Taxonomy" id="289476"/>
    <lineage>
        <taxon>Eukaryota</taxon>
        <taxon>Metazoa</taxon>
        <taxon>Ecdysozoa</taxon>
        <taxon>Nematoda</taxon>
        <taxon>Chromadorea</taxon>
        <taxon>Rhabditida</taxon>
        <taxon>Tylenchina</taxon>
        <taxon>Panagrolaimomorpha</taxon>
        <taxon>Strongyloidoidea</taxon>
        <taxon>Steinernematidae</taxon>
        <taxon>Steinernema</taxon>
    </lineage>
</organism>
<comment type="subunit">
    <text evidence="13">Heterodimer of FNTA and FNTB.</text>
</comment>
<keyword evidence="5 14" id="KW-0637">Prenyltransferase</keyword>
<evidence type="ECO:0000256" key="10">
    <source>
        <dbReference type="ARBA" id="ARBA00023098"/>
    </source>
</evidence>
<evidence type="ECO:0000256" key="4">
    <source>
        <dbReference type="ARBA" id="ARBA00022553"/>
    </source>
</evidence>
<evidence type="ECO:0000313" key="16">
    <source>
        <dbReference type="EMBL" id="KAK0411904.1"/>
    </source>
</evidence>
<comment type="catalytic activity">
    <reaction evidence="11">
        <text>L-cysteinyl-[protein] + (2E,6E)-farnesyl diphosphate = S-(2E,6E)-farnesyl-L-cysteinyl-[protein] + diphosphate</text>
        <dbReference type="Rhea" id="RHEA:13345"/>
        <dbReference type="Rhea" id="RHEA-COMP:10131"/>
        <dbReference type="Rhea" id="RHEA-COMP:11535"/>
        <dbReference type="ChEBI" id="CHEBI:29950"/>
        <dbReference type="ChEBI" id="CHEBI:33019"/>
        <dbReference type="ChEBI" id="CHEBI:86019"/>
        <dbReference type="ChEBI" id="CHEBI:175763"/>
        <dbReference type="EC" id="2.5.1.58"/>
    </reaction>
</comment>
<keyword evidence="4" id="KW-0597">Phosphoprotein</keyword>
<evidence type="ECO:0000256" key="2">
    <source>
        <dbReference type="ARBA" id="ARBA00012702"/>
    </source>
</evidence>
<dbReference type="GO" id="GO:0097354">
    <property type="term" value="P:prenylation"/>
    <property type="evidence" value="ECO:0007669"/>
    <property type="project" value="UniProtKB-UniRule"/>
</dbReference>
<evidence type="ECO:0000256" key="8">
    <source>
        <dbReference type="ARBA" id="ARBA00022737"/>
    </source>
</evidence>
<evidence type="ECO:0000259" key="15">
    <source>
        <dbReference type="Pfam" id="PF00432"/>
    </source>
</evidence>
<dbReference type="EMBL" id="JAUCMV010000003">
    <property type="protein sequence ID" value="KAK0411904.1"/>
    <property type="molecule type" value="Genomic_DNA"/>
</dbReference>
<dbReference type="InterPro" id="IPR001330">
    <property type="entry name" value="Prenyltrans"/>
</dbReference>
<dbReference type="PANTHER" id="PTHR11774">
    <property type="entry name" value="GERANYLGERANYL TRANSFERASE TYPE BETA SUBUNIT"/>
    <property type="match status" value="1"/>
</dbReference>
<evidence type="ECO:0000256" key="14">
    <source>
        <dbReference type="RuleBase" id="RU365056"/>
    </source>
</evidence>
<gene>
    <name evidence="16" type="ORF">QR680_005909</name>
</gene>
<name>A0AA39LWJ0_9BILA</name>
<keyword evidence="7 14" id="KW-0479">Metal-binding</keyword>
<evidence type="ECO:0000256" key="5">
    <source>
        <dbReference type="ARBA" id="ARBA00022602"/>
    </source>
</evidence>
<comment type="function">
    <text evidence="12">Essential subunit of the farnesyltransferase complex. Catalyzes the transfer of a farnesyl moiety from farnesyl diphosphate to a cysteine at the fourth position from the C-terminus of several proteins having the C-terminal sequence Cys-aliphatic-aliphatic-X.</text>
</comment>
<evidence type="ECO:0000256" key="13">
    <source>
        <dbReference type="ARBA" id="ARBA00064192"/>
    </source>
</evidence>
<dbReference type="InterPro" id="IPR045089">
    <property type="entry name" value="PGGT1B-like"/>
</dbReference>
<dbReference type="EC" id="2.5.1.58" evidence="2 14"/>
<evidence type="ECO:0000256" key="12">
    <source>
        <dbReference type="ARBA" id="ARBA00055850"/>
    </source>
</evidence>
<keyword evidence="10" id="KW-0443">Lipid metabolism</keyword>
<dbReference type="Gene3D" id="1.50.10.20">
    <property type="match status" value="1"/>
</dbReference>
<dbReference type="GO" id="GO:0006629">
    <property type="term" value="P:lipid metabolic process"/>
    <property type="evidence" value="ECO:0007669"/>
    <property type="project" value="UniProtKB-KW"/>
</dbReference>
<comment type="subunit">
    <text evidence="14">Heterodimer of an alpha and a beta subunit.</text>
</comment>
<keyword evidence="6 14" id="KW-0808">Transferase</keyword>
<feature type="domain" description="Prenyltransferase alpha-alpha toroid" evidence="15">
    <location>
        <begin position="89"/>
        <end position="418"/>
    </location>
</feature>
<reference evidence="16" key="1">
    <citation type="submission" date="2023-06" db="EMBL/GenBank/DDBJ databases">
        <title>Genomic analysis of the entomopathogenic nematode Steinernema hermaphroditum.</title>
        <authorList>
            <person name="Schwarz E.M."/>
            <person name="Heppert J.K."/>
            <person name="Baniya A."/>
            <person name="Schwartz H.T."/>
            <person name="Tan C.-H."/>
            <person name="Antoshechkin I."/>
            <person name="Sternberg P.W."/>
            <person name="Goodrich-Blair H."/>
            <person name="Dillman A.R."/>
        </authorList>
    </citation>
    <scope>NUCLEOTIDE SEQUENCE</scope>
    <source>
        <strain evidence="16">PS9179</strain>
        <tissue evidence="16">Whole animal</tissue>
    </source>
</reference>
<comment type="similarity">
    <text evidence="1 14">Belongs to the protein prenyltransferase subunit beta family.</text>
</comment>
<dbReference type="GO" id="GO:0004660">
    <property type="term" value="F:protein farnesyltransferase activity"/>
    <property type="evidence" value="ECO:0007669"/>
    <property type="project" value="UniProtKB-UniRule"/>
</dbReference>
<evidence type="ECO:0000256" key="1">
    <source>
        <dbReference type="ARBA" id="ARBA00010497"/>
    </source>
</evidence>
<dbReference type="CDD" id="cd02893">
    <property type="entry name" value="FTase"/>
    <property type="match status" value="1"/>
</dbReference>
<dbReference type="FunFam" id="1.50.10.20:FF:000007">
    <property type="entry name" value="Protein farnesyltransferase subunit beta"/>
    <property type="match status" value="1"/>
</dbReference>
<keyword evidence="8" id="KW-0677">Repeat</keyword>
<dbReference type="SUPFAM" id="SSF48239">
    <property type="entry name" value="Terpenoid cyclases/Protein prenyltransferases"/>
    <property type="match status" value="1"/>
</dbReference>
<protein>
    <recommendedName>
        <fullName evidence="3 14">Protein farnesyltransferase subunit beta</fullName>
        <shortName evidence="14">FTase-beta</shortName>
        <ecNumber evidence="2 14">2.5.1.58</ecNumber>
    </recommendedName>
</protein>
<evidence type="ECO:0000256" key="9">
    <source>
        <dbReference type="ARBA" id="ARBA00022833"/>
    </source>
</evidence>
<dbReference type="Pfam" id="PF00432">
    <property type="entry name" value="Prenyltrans"/>
    <property type="match status" value="1"/>
</dbReference>
<evidence type="ECO:0000256" key="6">
    <source>
        <dbReference type="ARBA" id="ARBA00022679"/>
    </source>
</evidence>
<dbReference type="InterPro" id="IPR026872">
    <property type="entry name" value="FTB"/>
</dbReference>
<dbReference type="InterPro" id="IPR008930">
    <property type="entry name" value="Terpenoid_cyclase/PrenylTrfase"/>
</dbReference>
<comment type="function">
    <text evidence="14">Catalyzes the transfer of a farnesyl moiety from farnesyl diphosphate to a cysteine at the fourth position from the C-terminus of several proteins. The beta subunit is responsible for peptide-binding.</text>
</comment>